<dbReference type="AlphaFoldDB" id="A0A8S1KUL8"/>
<keyword evidence="3" id="KW-1185">Reference proteome</keyword>
<evidence type="ECO:0000313" key="2">
    <source>
        <dbReference type="EMBL" id="CAD8059089.1"/>
    </source>
</evidence>
<proteinExistence type="predicted"/>
<accession>A0A8S1KUL8</accession>
<feature type="compositionally biased region" description="Basic and acidic residues" evidence="1">
    <location>
        <begin position="11"/>
        <end position="21"/>
    </location>
</feature>
<reference evidence="2" key="1">
    <citation type="submission" date="2021-01" db="EMBL/GenBank/DDBJ databases">
        <authorList>
            <consortium name="Genoscope - CEA"/>
            <person name="William W."/>
        </authorList>
    </citation>
    <scope>NUCLEOTIDE SEQUENCE</scope>
</reference>
<evidence type="ECO:0000313" key="3">
    <source>
        <dbReference type="Proteomes" id="UP000688137"/>
    </source>
</evidence>
<protein>
    <submittedName>
        <fullName evidence="2">Uncharacterized protein</fullName>
    </submittedName>
</protein>
<name>A0A8S1KUL8_PARPR</name>
<evidence type="ECO:0000256" key="1">
    <source>
        <dbReference type="SAM" id="MobiDB-lite"/>
    </source>
</evidence>
<dbReference type="Proteomes" id="UP000688137">
    <property type="component" value="Unassembled WGS sequence"/>
</dbReference>
<comment type="caution">
    <text evidence="2">The sequence shown here is derived from an EMBL/GenBank/DDBJ whole genome shotgun (WGS) entry which is preliminary data.</text>
</comment>
<dbReference type="EMBL" id="CAJJDM010000027">
    <property type="protein sequence ID" value="CAD8059089.1"/>
    <property type="molecule type" value="Genomic_DNA"/>
</dbReference>
<feature type="region of interest" description="Disordered" evidence="1">
    <location>
        <begin position="1"/>
        <end position="22"/>
    </location>
</feature>
<organism evidence="2 3">
    <name type="scientific">Paramecium primaurelia</name>
    <dbReference type="NCBI Taxonomy" id="5886"/>
    <lineage>
        <taxon>Eukaryota</taxon>
        <taxon>Sar</taxon>
        <taxon>Alveolata</taxon>
        <taxon>Ciliophora</taxon>
        <taxon>Intramacronucleata</taxon>
        <taxon>Oligohymenophorea</taxon>
        <taxon>Peniculida</taxon>
        <taxon>Parameciidae</taxon>
        <taxon>Paramecium</taxon>
    </lineage>
</organism>
<gene>
    <name evidence="2" type="ORF">PPRIM_AZ9-3.1.T0280226</name>
</gene>
<sequence length="94" mass="10841">MSRRKSSICSQKEKQTEKIQDQETQEIPIKKKVKIEKRVVIKVPFADIISSDDDSNEFSQILCGIRSKFISDVPNLDSPILIRKSETKEDSQLF</sequence>
<dbReference type="OMA" id="DSNEYSQ"/>